<gene>
    <name evidence="1" type="ORF">LCGC14_2312690</name>
</gene>
<organism evidence="1">
    <name type="scientific">marine sediment metagenome</name>
    <dbReference type="NCBI Taxonomy" id="412755"/>
    <lineage>
        <taxon>unclassified sequences</taxon>
        <taxon>metagenomes</taxon>
        <taxon>ecological metagenomes</taxon>
    </lineage>
</organism>
<reference evidence="1" key="1">
    <citation type="journal article" date="2015" name="Nature">
        <title>Complex archaea that bridge the gap between prokaryotes and eukaryotes.</title>
        <authorList>
            <person name="Spang A."/>
            <person name="Saw J.H."/>
            <person name="Jorgensen S.L."/>
            <person name="Zaremba-Niedzwiedzka K."/>
            <person name="Martijn J."/>
            <person name="Lind A.E."/>
            <person name="van Eijk R."/>
            <person name="Schleper C."/>
            <person name="Guy L."/>
            <person name="Ettema T.J."/>
        </authorList>
    </citation>
    <scope>NUCLEOTIDE SEQUENCE</scope>
</reference>
<dbReference type="EMBL" id="LAZR01032860">
    <property type="protein sequence ID" value="KKL49717.1"/>
    <property type="molecule type" value="Genomic_DNA"/>
</dbReference>
<protein>
    <submittedName>
        <fullName evidence="1">Uncharacterized protein</fullName>
    </submittedName>
</protein>
<evidence type="ECO:0000313" key="1">
    <source>
        <dbReference type="EMBL" id="KKL49717.1"/>
    </source>
</evidence>
<proteinExistence type="predicted"/>
<accession>A0A0F9FF19</accession>
<feature type="non-terminal residue" evidence="1">
    <location>
        <position position="25"/>
    </location>
</feature>
<name>A0A0F9FF19_9ZZZZ</name>
<comment type="caution">
    <text evidence="1">The sequence shown here is derived from an EMBL/GenBank/DDBJ whole genome shotgun (WGS) entry which is preliminary data.</text>
</comment>
<dbReference type="AlphaFoldDB" id="A0A0F9FF19"/>
<sequence>MSELTKLLKKARHIRVQTEFGSAVK</sequence>